<gene>
    <name evidence="2" type="primary">OsI_27296_2</name>
    <name evidence="2" type="ORF">g.127676</name>
</gene>
<keyword evidence="1" id="KW-1133">Transmembrane helix</keyword>
<dbReference type="PANTHER" id="PTHR46764">
    <property type="entry name" value="E3 UBIQUITIN-PROTEIN LIGASE BAH1"/>
    <property type="match status" value="1"/>
</dbReference>
<keyword evidence="1" id="KW-0812">Transmembrane</keyword>
<feature type="transmembrane region" description="Helical" evidence="1">
    <location>
        <begin position="114"/>
        <end position="138"/>
    </location>
</feature>
<dbReference type="PANTHER" id="PTHR46764:SF1">
    <property type="entry name" value="E3 UBIQUITIN-PROTEIN LIGASE NLA"/>
    <property type="match status" value="1"/>
</dbReference>
<sequence>QAFRSQARSMHIEIHQSPWQCELLAFYINLRGNEVYKRNIPGLFEECFLKFDGDKPTLSCISFDSLKLEINLTCSICLVGFLKNSMLPCVGYHLNKFDYLSDFYHSYLYSSLQFQLFIPVYLISHHAFFSFFFLGCVYDKLTGSYVSIQLDSAVDSFSRR</sequence>
<accession>A0A1D1XP12</accession>
<protein>
    <submittedName>
        <fullName evidence="2">Putative E3 ubiquitin-protein ligase BAH1-like 1</fullName>
    </submittedName>
</protein>
<organism evidence="2">
    <name type="scientific">Anthurium amnicola</name>
    <dbReference type="NCBI Taxonomy" id="1678845"/>
    <lineage>
        <taxon>Eukaryota</taxon>
        <taxon>Viridiplantae</taxon>
        <taxon>Streptophyta</taxon>
        <taxon>Embryophyta</taxon>
        <taxon>Tracheophyta</taxon>
        <taxon>Spermatophyta</taxon>
        <taxon>Magnoliopsida</taxon>
        <taxon>Liliopsida</taxon>
        <taxon>Araceae</taxon>
        <taxon>Pothoideae</taxon>
        <taxon>Potheae</taxon>
        <taxon>Anthurium</taxon>
    </lineage>
</organism>
<feature type="transmembrane region" description="Helical" evidence="1">
    <location>
        <begin position="72"/>
        <end position="94"/>
    </location>
</feature>
<dbReference type="InterPro" id="IPR033326">
    <property type="entry name" value="BAH1"/>
</dbReference>
<proteinExistence type="predicted"/>
<evidence type="ECO:0000256" key="1">
    <source>
        <dbReference type="SAM" id="Phobius"/>
    </source>
</evidence>
<dbReference type="AlphaFoldDB" id="A0A1D1XP12"/>
<name>A0A1D1XP12_9ARAE</name>
<feature type="non-terminal residue" evidence="2">
    <location>
        <position position="1"/>
    </location>
</feature>
<dbReference type="EMBL" id="GDJX01023811">
    <property type="protein sequence ID" value="JAT44125.1"/>
    <property type="molecule type" value="Transcribed_RNA"/>
</dbReference>
<keyword evidence="1" id="KW-0472">Membrane</keyword>
<reference evidence="2" key="1">
    <citation type="submission" date="2015-07" db="EMBL/GenBank/DDBJ databases">
        <title>Transcriptome Assembly of Anthurium amnicola.</title>
        <authorList>
            <person name="Suzuki J."/>
        </authorList>
    </citation>
    <scope>NUCLEOTIDE SEQUENCE</scope>
</reference>
<evidence type="ECO:0000313" key="2">
    <source>
        <dbReference type="EMBL" id="JAT44125.1"/>
    </source>
</evidence>